<dbReference type="Proteomes" id="UP001386955">
    <property type="component" value="Unassembled WGS sequence"/>
</dbReference>
<keyword evidence="2" id="KW-1185">Reference proteome</keyword>
<proteinExistence type="predicted"/>
<sequence length="94" mass="10873">MDHFGYSFVVFGCQDIVHFRACFSLLCEPRIETCRFTTLQRSECLAEAFESVESWGLWICKTVFSLLVFKCEDLLAKIVPRAWLVDVDILRSGE</sequence>
<dbReference type="EMBL" id="JAYMYS010000005">
    <property type="protein sequence ID" value="KAK7393464.1"/>
    <property type="molecule type" value="Genomic_DNA"/>
</dbReference>
<dbReference type="AlphaFoldDB" id="A0AAN9SDM7"/>
<comment type="caution">
    <text evidence="1">The sequence shown here is derived from an EMBL/GenBank/DDBJ whole genome shotgun (WGS) entry which is preliminary data.</text>
</comment>
<evidence type="ECO:0000313" key="1">
    <source>
        <dbReference type="EMBL" id="KAK7393464.1"/>
    </source>
</evidence>
<evidence type="ECO:0000313" key="2">
    <source>
        <dbReference type="Proteomes" id="UP001386955"/>
    </source>
</evidence>
<organism evidence="1 2">
    <name type="scientific">Psophocarpus tetragonolobus</name>
    <name type="common">Winged bean</name>
    <name type="synonym">Dolichos tetragonolobus</name>
    <dbReference type="NCBI Taxonomy" id="3891"/>
    <lineage>
        <taxon>Eukaryota</taxon>
        <taxon>Viridiplantae</taxon>
        <taxon>Streptophyta</taxon>
        <taxon>Embryophyta</taxon>
        <taxon>Tracheophyta</taxon>
        <taxon>Spermatophyta</taxon>
        <taxon>Magnoliopsida</taxon>
        <taxon>eudicotyledons</taxon>
        <taxon>Gunneridae</taxon>
        <taxon>Pentapetalae</taxon>
        <taxon>rosids</taxon>
        <taxon>fabids</taxon>
        <taxon>Fabales</taxon>
        <taxon>Fabaceae</taxon>
        <taxon>Papilionoideae</taxon>
        <taxon>50 kb inversion clade</taxon>
        <taxon>NPAAA clade</taxon>
        <taxon>indigoferoid/millettioid clade</taxon>
        <taxon>Phaseoleae</taxon>
        <taxon>Psophocarpus</taxon>
    </lineage>
</organism>
<gene>
    <name evidence="1" type="ORF">VNO78_22021</name>
</gene>
<name>A0AAN9SDM7_PSOTE</name>
<reference evidence="1 2" key="1">
    <citation type="submission" date="2024-01" db="EMBL/GenBank/DDBJ databases">
        <title>The genomes of 5 underutilized Papilionoideae crops provide insights into root nodulation and disease resistanc.</title>
        <authorList>
            <person name="Jiang F."/>
        </authorList>
    </citation>
    <scope>NUCLEOTIDE SEQUENCE [LARGE SCALE GENOMIC DNA]</scope>
    <source>
        <strain evidence="1">DUOXIRENSHENG_FW03</strain>
        <tissue evidence="1">Leaves</tissue>
    </source>
</reference>
<protein>
    <submittedName>
        <fullName evidence="1">Uncharacterized protein</fullName>
    </submittedName>
</protein>
<accession>A0AAN9SDM7</accession>